<gene>
    <name evidence="2" type="ORF">EVAR_30044_1</name>
</gene>
<comment type="caution">
    <text evidence="2">The sequence shown here is derived from an EMBL/GenBank/DDBJ whole genome shotgun (WGS) entry which is preliminary data.</text>
</comment>
<feature type="compositionally biased region" description="Basic residues" evidence="1">
    <location>
        <begin position="153"/>
        <end position="166"/>
    </location>
</feature>
<dbReference type="EMBL" id="BGZK01000417">
    <property type="protein sequence ID" value="GBP42411.1"/>
    <property type="molecule type" value="Genomic_DNA"/>
</dbReference>
<protein>
    <submittedName>
        <fullName evidence="2">Uncharacterized protein</fullName>
    </submittedName>
</protein>
<evidence type="ECO:0000256" key="1">
    <source>
        <dbReference type="SAM" id="MobiDB-lite"/>
    </source>
</evidence>
<accession>A0A4C1VUJ7</accession>
<keyword evidence="3" id="KW-1185">Reference proteome</keyword>
<dbReference type="Proteomes" id="UP000299102">
    <property type="component" value="Unassembled WGS sequence"/>
</dbReference>
<dbReference type="AlphaFoldDB" id="A0A4C1VUJ7"/>
<name>A0A4C1VUJ7_EUMVA</name>
<organism evidence="2 3">
    <name type="scientific">Eumeta variegata</name>
    <name type="common">Bagworm moth</name>
    <name type="synonym">Eumeta japonica</name>
    <dbReference type="NCBI Taxonomy" id="151549"/>
    <lineage>
        <taxon>Eukaryota</taxon>
        <taxon>Metazoa</taxon>
        <taxon>Ecdysozoa</taxon>
        <taxon>Arthropoda</taxon>
        <taxon>Hexapoda</taxon>
        <taxon>Insecta</taxon>
        <taxon>Pterygota</taxon>
        <taxon>Neoptera</taxon>
        <taxon>Endopterygota</taxon>
        <taxon>Lepidoptera</taxon>
        <taxon>Glossata</taxon>
        <taxon>Ditrysia</taxon>
        <taxon>Tineoidea</taxon>
        <taxon>Psychidae</taxon>
        <taxon>Oiketicinae</taxon>
        <taxon>Eumeta</taxon>
    </lineage>
</organism>
<evidence type="ECO:0000313" key="3">
    <source>
        <dbReference type="Proteomes" id="UP000299102"/>
    </source>
</evidence>
<proteinExistence type="predicted"/>
<reference evidence="2 3" key="1">
    <citation type="journal article" date="2019" name="Commun. Biol.">
        <title>The bagworm genome reveals a unique fibroin gene that provides high tensile strength.</title>
        <authorList>
            <person name="Kono N."/>
            <person name="Nakamura H."/>
            <person name="Ohtoshi R."/>
            <person name="Tomita M."/>
            <person name="Numata K."/>
            <person name="Arakawa K."/>
        </authorList>
    </citation>
    <scope>NUCLEOTIDE SEQUENCE [LARGE SCALE GENOMIC DNA]</scope>
</reference>
<sequence>MPYEKKVGDAYTQLSCDTMRRRRIHSKELFSCSRSAALFSEIGPEAHVGRGRYRISTSSSCLSTHHAPNQDPYRCPIVDSEFREPQSGQYRVAFDIAGLYYSITADLASISSDICPHSAMRSCRVSYGVTIHRFIIEVSVERSGRIRSDPSRPVRRQRRAPGRGGRRALSITRSLPVDGFPPTALIQPSSPRSGQSAARFPPLIN</sequence>
<feature type="compositionally biased region" description="Polar residues" evidence="1">
    <location>
        <begin position="186"/>
        <end position="196"/>
    </location>
</feature>
<feature type="region of interest" description="Disordered" evidence="1">
    <location>
        <begin position="145"/>
        <end position="205"/>
    </location>
</feature>
<evidence type="ECO:0000313" key="2">
    <source>
        <dbReference type="EMBL" id="GBP42411.1"/>
    </source>
</evidence>